<proteinExistence type="predicted"/>
<dbReference type="AlphaFoldDB" id="A0A803PJ04"/>
<dbReference type="EnsemblPlants" id="evm.model.04.854">
    <property type="protein sequence ID" value="cds.evm.model.04.854"/>
    <property type="gene ID" value="evm.TU.04.854"/>
</dbReference>
<organism evidence="1 2">
    <name type="scientific">Cannabis sativa</name>
    <name type="common">Hemp</name>
    <name type="synonym">Marijuana</name>
    <dbReference type="NCBI Taxonomy" id="3483"/>
    <lineage>
        <taxon>Eukaryota</taxon>
        <taxon>Viridiplantae</taxon>
        <taxon>Streptophyta</taxon>
        <taxon>Embryophyta</taxon>
        <taxon>Tracheophyta</taxon>
        <taxon>Spermatophyta</taxon>
        <taxon>Magnoliopsida</taxon>
        <taxon>eudicotyledons</taxon>
        <taxon>Gunneridae</taxon>
        <taxon>Pentapetalae</taxon>
        <taxon>rosids</taxon>
        <taxon>fabids</taxon>
        <taxon>Rosales</taxon>
        <taxon>Cannabaceae</taxon>
        <taxon>Cannabis</taxon>
    </lineage>
</organism>
<dbReference type="Proteomes" id="UP000596661">
    <property type="component" value="Chromosome 4"/>
</dbReference>
<evidence type="ECO:0000313" key="1">
    <source>
        <dbReference type="EnsemblPlants" id="cds.evm.model.04.854"/>
    </source>
</evidence>
<reference evidence="1" key="1">
    <citation type="submission" date="2018-11" db="EMBL/GenBank/DDBJ databases">
        <authorList>
            <person name="Grassa J C."/>
        </authorList>
    </citation>
    <scope>NUCLEOTIDE SEQUENCE [LARGE SCALE GENOMIC DNA]</scope>
</reference>
<accession>A0A803PJ04</accession>
<dbReference type="Gramene" id="evm.model.04.854">
    <property type="protein sequence ID" value="cds.evm.model.04.854"/>
    <property type="gene ID" value="evm.TU.04.854"/>
</dbReference>
<protein>
    <submittedName>
        <fullName evidence="1">Uncharacterized protein</fullName>
    </submittedName>
</protein>
<name>A0A803PJ04_CANSA</name>
<evidence type="ECO:0000313" key="2">
    <source>
        <dbReference type="Proteomes" id="UP000596661"/>
    </source>
</evidence>
<keyword evidence="2" id="KW-1185">Reference proteome</keyword>
<reference evidence="1" key="2">
    <citation type="submission" date="2021-03" db="UniProtKB">
        <authorList>
            <consortium name="EnsemblPlants"/>
        </authorList>
    </citation>
    <scope>IDENTIFICATION</scope>
</reference>
<dbReference type="EMBL" id="UZAU01000369">
    <property type="status" value="NOT_ANNOTATED_CDS"/>
    <property type="molecule type" value="Genomic_DNA"/>
</dbReference>
<sequence length="133" mass="14588">MKKVANEKAHSIDIPINSRTSALVTSSVLVSTSIGGQPSGSIHQLKFSGTQPEMTILEPSCPLPTYARVESSQACSYLIMRSVDLMQSASFLSFMTLQRGFQSISQLSTEFRKSNGQRELLAKQWNDAQSEIS</sequence>